<protein>
    <submittedName>
        <fullName evidence="1">Uncharacterized protein</fullName>
    </submittedName>
</protein>
<dbReference type="Proteomes" id="UP001300096">
    <property type="component" value="Unassembled WGS sequence"/>
</dbReference>
<name>A0ABT0FBX7_9MICO</name>
<evidence type="ECO:0000313" key="2">
    <source>
        <dbReference type="Proteomes" id="UP001300096"/>
    </source>
</evidence>
<dbReference type="RefSeq" id="WP_247628974.1">
    <property type="nucleotide sequence ID" value="NZ_JAHWXN010000001.1"/>
</dbReference>
<evidence type="ECO:0000313" key="1">
    <source>
        <dbReference type="EMBL" id="MCK2035556.1"/>
    </source>
</evidence>
<reference evidence="1 2" key="1">
    <citation type="submission" date="2021-06" db="EMBL/GenBank/DDBJ databases">
        <title>Genome-based taxonomic framework of Microbacterium strains isolated from marine environment, the description of four new species and reclassification of four preexisting species.</title>
        <authorList>
            <person name="Lee S.D."/>
            <person name="Kim S.-M."/>
            <person name="Byeon Y.-S."/>
            <person name="Yang H.L."/>
            <person name="Kim I.S."/>
        </authorList>
    </citation>
    <scope>NUCLEOTIDE SEQUENCE [LARGE SCALE GENOMIC DNA]</scope>
    <source>
        <strain evidence="1 2">SSW1-49</strain>
    </source>
</reference>
<comment type="caution">
    <text evidence="1">The sequence shown here is derived from an EMBL/GenBank/DDBJ whole genome shotgun (WGS) entry which is preliminary data.</text>
</comment>
<dbReference type="EMBL" id="JAHWXN010000001">
    <property type="protein sequence ID" value="MCK2035556.1"/>
    <property type="molecule type" value="Genomic_DNA"/>
</dbReference>
<sequence>MSGNEGKRAKSTPCDCGYVESGVLPARLCYACGDRALRAWEAEEKSVLGRMPGYATAVAELVREAAKSQDRALKARANEPFADAAWERSKAARGLARIRRAHRHELAQVPLDRWNDAAAVVAHDPRELFRKESKRFAKRGPGAAALTALGAVAMEDLLKVVRSRNG</sequence>
<keyword evidence="2" id="KW-1185">Reference proteome</keyword>
<accession>A0ABT0FBX7</accession>
<gene>
    <name evidence="1" type="ORF">KZC51_05330</name>
</gene>
<proteinExistence type="predicted"/>
<organism evidence="1 2">
    <name type="scientific">Microbacterium croceum</name>
    <dbReference type="NCBI Taxonomy" id="2851645"/>
    <lineage>
        <taxon>Bacteria</taxon>
        <taxon>Bacillati</taxon>
        <taxon>Actinomycetota</taxon>
        <taxon>Actinomycetes</taxon>
        <taxon>Micrococcales</taxon>
        <taxon>Microbacteriaceae</taxon>
        <taxon>Microbacterium</taxon>
    </lineage>
</organism>